<feature type="domain" description="Thiamin pyrophosphokinase thiamin-binding" evidence="6">
    <location>
        <begin position="141"/>
        <end position="208"/>
    </location>
</feature>
<dbReference type="GO" id="GO:0009229">
    <property type="term" value="P:thiamine diphosphate biosynthetic process"/>
    <property type="evidence" value="ECO:0007669"/>
    <property type="project" value="InterPro"/>
</dbReference>
<dbReference type="InterPro" id="IPR007373">
    <property type="entry name" value="Thiamin_PyroPKinase_B1-bd"/>
</dbReference>
<dbReference type="Gene3D" id="3.40.50.10240">
    <property type="entry name" value="Thiamin pyrophosphokinase, catalytic domain"/>
    <property type="match status" value="1"/>
</dbReference>
<dbReference type="AlphaFoldDB" id="A0A1H4CV96"/>
<keyword evidence="8" id="KW-1185">Reference proteome</keyword>
<accession>A0A1H4CV96</accession>
<dbReference type="InterPro" id="IPR007371">
    <property type="entry name" value="TPK_catalytic"/>
</dbReference>
<keyword evidence="3 7" id="KW-0418">Kinase</keyword>
<dbReference type="OrthoDB" id="9804377at2"/>
<keyword evidence="4" id="KW-0067">ATP-binding</keyword>
<keyword evidence="1" id="KW-0808">Transferase</keyword>
<dbReference type="GO" id="GO:0016301">
    <property type="term" value="F:kinase activity"/>
    <property type="evidence" value="ECO:0007669"/>
    <property type="project" value="UniProtKB-KW"/>
</dbReference>
<dbReference type="RefSeq" id="WP_090308407.1">
    <property type="nucleotide sequence ID" value="NZ_FNRK01000018.1"/>
</dbReference>
<dbReference type="Pfam" id="PF04263">
    <property type="entry name" value="TPK_catalytic"/>
    <property type="match status" value="1"/>
</dbReference>
<evidence type="ECO:0000256" key="2">
    <source>
        <dbReference type="ARBA" id="ARBA00022741"/>
    </source>
</evidence>
<dbReference type="InterPro" id="IPR053149">
    <property type="entry name" value="TPK"/>
</dbReference>
<proteinExistence type="predicted"/>
<dbReference type="GO" id="GO:0004788">
    <property type="term" value="F:thiamine diphosphokinase activity"/>
    <property type="evidence" value="ECO:0007669"/>
    <property type="project" value="UniProtKB-UniRule"/>
</dbReference>
<dbReference type="PANTHER" id="PTHR41299:SF1">
    <property type="entry name" value="THIAMINE PYROPHOSPHOKINASE"/>
    <property type="match status" value="1"/>
</dbReference>
<dbReference type="STRING" id="81409.SAMN04515656_11815"/>
<dbReference type="SUPFAM" id="SSF63999">
    <property type="entry name" value="Thiamin pyrophosphokinase, catalytic domain"/>
    <property type="match status" value="1"/>
</dbReference>
<keyword evidence="2" id="KW-0547">Nucleotide-binding</keyword>
<dbReference type="PANTHER" id="PTHR41299">
    <property type="entry name" value="THIAMINE PYROPHOSPHOKINASE"/>
    <property type="match status" value="1"/>
</dbReference>
<dbReference type="Proteomes" id="UP000199394">
    <property type="component" value="Unassembled WGS sequence"/>
</dbReference>
<dbReference type="NCBIfam" id="TIGR01378">
    <property type="entry name" value="thi_PPkinase"/>
    <property type="match status" value="1"/>
</dbReference>
<organism evidence="7 8">
    <name type="scientific">Eubacterium aggregans</name>
    <dbReference type="NCBI Taxonomy" id="81409"/>
    <lineage>
        <taxon>Bacteria</taxon>
        <taxon>Bacillati</taxon>
        <taxon>Bacillota</taxon>
        <taxon>Clostridia</taxon>
        <taxon>Eubacteriales</taxon>
        <taxon>Eubacteriaceae</taxon>
        <taxon>Eubacterium</taxon>
    </lineage>
</organism>
<evidence type="ECO:0000313" key="8">
    <source>
        <dbReference type="Proteomes" id="UP000199394"/>
    </source>
</evidence>
<dbReference type="InterPro" id="IPR006282">
    <property type="entry name" value="Thi_PPkinase"/>
</dbReference>
<evidence type="ECO:0000256" key="1">
    <source>
        <dbReference type="ARBA" id="ARBA00022679"/>
    </source>
</evidence>
<evidence type="ECO:0000256" key="3">
    <source>
        <dbReference type="ARBA" id="ARBA00022777"/>
    </source>
</evidence>
<evidence type="ECO:0000313" key="7">
    <source>
        <dbReference type="EMBL" id="SEA64236.1"/>
    </source>
</evidence>
<dbReference type="GO" id="GO:0030975">
    <property type="term" value="F:thiamine binding"/>
    <property type="evidence" value="ECO:0007669"/>
    <property type="project" value="InterPro"/>
</dbReference>
<evidence type="ECO:0000256" key="5">
    <source>
        <dbReference type="NCBIfam" id="TIGR01378"/>
    </source>
</evidence>
<dbReference type="SMART" id="SM00983">
    <property type="entry name" value="TPK_B1_binding"/>
    <property type="match status" value="1"/>
</dbReference>
<dbReference type="EMBL" id="FNRK01000018">
    <property type="protein sequence ID" value="SEA64236.1"/>
    <property type="molecule type" value="Genomic_DNA"/>
</dbReference>
<dbReference type="Pfam" id="PF04265">
    <property type="entry name" value="TPK_B1_binding"/>
    <property type="match status" value="1"/>
</dbReference>
<name>A0A1H4CV96_9FIRM</name>
<dbReference type="CDD" id="cd07995">
    <property type="entry name" value="TPK"/>
    <property type="match status" value="1"/>
</dbReference>
<dbReference type="GO" id="GO:0005524">
    <property type="term" value="F:ATP binding"/>
    <property type="evidence" value="ECO:0007669"/>
    <property type="project" value="UniProtKB-KW"/>
</dbReference>
<gene>
    <name evidence="7" type="ORF">SAMN04515656_11815</name>
</gene>
<dbReference type="GO" id="GO:0006772">
    <property type="term" value="P:thiamine metabolic process"/>
    <property type="evidence" value="ECO:0007669"/>
    <property type="project" value="UniProtKB-UniRule"/>
</dbReference>
<dbReference type="InterPro" id="IPR036759">
    <property type="entry name" value="TPK_catalytic_sf"/>
</dbReference>
<sequence>MRAIIFTGGRYRNLDFYAQLLEKERPAYILCADKGTETALALGIKPDTVLGDFDSIAPEVLAQIKKMAIPMVVHPTHKDETDTELAITTCLQRGCTEILLLGALGTRLDHSLSNIHLLGRLQAAGVYGRIMDEYNTLFLVEDRKVLELPVGTTLSVIAYTDRAEGVTLRGFEYPLDRADLDHLAAGLGVSNVAVAEHQEIVVESGILLVDVVHEEGFTDF</sequence>
<reference evidence="7 8" key="1">
    <citation type="submission" date="2016-10" db="EMBL/GenBank/DDBJ databases">
        <authorList>
            <person name="de Groot N.N."/>
        </authorList>
    </citation>
    <scope>NUCLEOTIDE SEQUENCE [LARGE SCALE GENOMIC DNA]</scope>
    <source>
        <strain evidence="7 8">SR12</strain>
    </source>
</reference>
<protein>
    <recommendedName>
        <fullName evidence="5">Thiamine diphosphokinase</fullName>
        <ecNumber evidence="5">2.7.6.2</ecNumber>
    </recommendedName>
</protein>
<evidence type="ECO:0000256" key="4">
    <source>
        <dbReference type="ARBA" id="ARBA00022840"/>
    </source>
</evidence>
<evidence type="ECO:0000259" key="6">
    <source>
        <dbReference type="SMART" id="SM00983"/>
    </source>
</evidence>
<dbReference type="EC" id="2.7.6.2" evidence="5"/>